<dbReference type="PROSITE" id="PS51257">
    <property type="entry name" value="PROKAR_LIPOPROTEIN"/>
    <property type="match status" value="1"/>
</dbReference>
<feature type="transmembrane region" description="Helical" evidence="2">
    <location>
        <begin position="179"/>
        <end position="201"/>
    </location>
</feature>
<organism evidence="3 4">
    <name type="scientific">Galerina marginata (strain CBS 339.88)</name>
    <dbReference type="NCBI Taxonomy" id="685588"/>
    <lineage>
        <taxon>Eukaryota</taxon>
        <taxon>Fungi</taxon>
        <taxon>Dikarya</taxon>
        <taxon>Basidiomycota</taxon>
        <taxon>Agaricomycotina</taxon>
        <taxon>Agaricomycetes</taxon>
        <taxon>Agaricomycetidae</taxon>
        <taxon>Agaricales</taxon>
        <taxon>Agaricineae</taxon>
        <taxon>Strophariaceae</taxon>
        <taxon>Galerina</taxon>
    </lineage>
</organism>
<keyword evidence="2" id="KW-1133">Transmembrane helix</keyword>
<evidence type="ECO:0000313" key="3">
    <source>
        <dbReference type="EMBL" id="KDR69929.1"/>
    </source>
</evidence>
<dbReference type="Proteomes" id="UP000027222">
    <property type="component" value="Unassembled WGS sequence"/>
</dbReference>
<dbReference type="AlphaFoldDB" id="A0A067SQJ3"/>
<accession>A0A067SQJ3</accession>
<feature type="compositionally biased region" description="Polar residues" evidence="1">
    <location>
        <begin position="334"/>
        <end position="344"/>
    </location>
</feature>
<dbReference type="HOGENOM" id="CLU_647314_0_0_1"/>
<dbReference type="OrthoDB" id="3059668at2759"/>
<evidence type="ECO:0000256" key="1">
    <source>
        <dbReference type="SAM" id="MobiDB-lite"/>
    </source>
</evidence>
<proteinExistence type="predicted"/>
<evidence type="ECO:0000256" key="2">
    <source>
        <dbReference type="SAM" id="Phobius"/>
    </source>
</evidence>
<protein>
    <submittedName>
        <fullName evidence="3">Uncharacterized protein</fullName>
    </submittedName>
</protein>
<reference evidence="4" key="1">
    <citation type="journal article" date="2014" name="Proc. Natl. Acad. Sci. U.S.A.">
        <title>Extensive sampling of basidiomycete genomes demonstrates inadequacy of the white-rot/brown-rot paradigm for wood decay fungi.</title>
        <authorList>
            <person name="Riley R."/>
            <person name="Salamov A.A."/>
            <person name="Brown D.W."/>
            <person name="Nagy L.G."/>
            <person name="Floudas D."/>
            <person name="Held B.W."/>
            <person name="Levasseur A."/>
            <person name="Lombard V."/>
            <person name="Morin E."/>
            <person name="Otillar R."/>
            <person name="Lindquist E.A."/>
            <person name="Sun H."/>
            <person name="LaButti K.M."/>
            <person name="Schmutz J."/>
            <person name="Jabbour D."/>
            <person name="Luo H."/>
            <person name="Baker S.E."/>
            <person name="Pisabarro A.G."/>
            <person name="Walton J.D."/>
            <person name="Blanchette R.A."/>
            <person name="Henrissat B."/>
            <person name="Martin F."/>
            <person name="Cullen D."/>
            <person name="Hibbett D.S."/>
            <person name="Grigoriev I.V."/>
        </authorList>
    </citation>
    <scope>NUCLEOTIDE SEQUENCE [LARGE SCALE GENOMIC DNA]</scope>
    <source>
        <strain evidence="4">CBS 339.88</strain>
    </source>
</reference>
<sequence length="424" mass="44001">MVYKLQCNLATQDCASLYPATGSNPPYASGSCVRDARLEGNVGRCGFPSAVCAVNAQGKDNCGGLGQSDPLCNNGSCGGGAGSVCNGNVGCNWGLRCNNSITGGTGVCGGYYAYMANNEAADGLDFGRDYCLSGHAFQGGNGYWYCSSGPAMALTVPGAAVPGAASAFGSKKHKKLGTILGPVIGVLGVVAVLLLVGSFFLRRRKAKLVRLSSASYVVDSQEKASQPHDDSTPEVTFNKNAPGVEDGVGSALAPRLPSSVLEPGRPNMANFPPEIQSDEYVRTNRYNTATVFVPVRPPATNAGESFGSLAGGAIPSLYGAQLLRDSLYTNTSFHPSTLSPSSVEPLQREMSPPLDGRSTPASPRSTLAGLPPPSYVAGVDISTDSASGLDSVEQRLLQVDRGLAEIREQRKEGTRSDVPNFKEG</sequence>
<name>A0A067SQJ3_GALM3</name>
<keyword evidence="4" id="KW-1185">Reference proteome</keyword>
<feature type="region of interest" description="Disordered" evidence="1">
    <location>
        <begin position="334"/>
        <end position="382"/>
    </location>
</feature>
<keyword evidence="2" id="KW-0472">Membrane</keyword>
<evidence type="ECO:0000313" key="4">
    <source>
        <dbReference type="Proteomes" id="UP000027222"/>
    </source>
</evidence>
<feature type="region of interest" description="Disordered" evidence="1">
    <location>
        <begin position="220"/>
        <end position="243"/>
    </location>
</feature>
<feature type="compositionally biased region" description="Basic and acidic residues" evidence="1">
    <location>
        <begin position="220"/>
        <end position="231"/>
    </location>
</feature>
<gene>
    <name evidence="3" type="ORF">GALMADRAFT_255234</name>
</gene>
<dbReference type="EMBL" id="KL142399">
    <property type="protein sequence ID" value="KDR69929.1"/>
    <property type="molecule type" value="Genomic_DNA"/>
</dbReference>
<keyword evidence="2" id="KW-0812">Transmembrane</keyword>